<reference evidence="2 3" key="1">
    <citation type="submission" date="2020-07" db="EMBL/GenBank/DDBJ databases">
        <title>Genomic Encyclopedia of Type Strains, Phase IV (KMG-IV): sequencing the most valuable type-strain genomes for metagenomic binning, comparative biology and taxonomic classification.</title>
        <authorList>
            <person name="Goeker M."/>
        </authorList>
    </citation>
    <scope>NUCLEOTIDE SEQUENCE [LARGE SCALE GENOMIC DNA]</scope>
    <source>
        <strain evidence="2 3">DSM 45533</strain>
    </source>
</reference>
<dbReference type="EMBL" id="JACDUR010000012">
    <property type="protein sequence ID" value="MBA2897646.1"/>
    <property type="molecule type" value="Genomic_DNA"/>
</dbReference>
<sequence length="117" mass="12592">MIVRLALLGGAVLALLSSPASAGTAGSGWTSESNDGYAYVSADRRSITVCDLRDDDRGVDAEYATSLLNIYTVPDPNGPRAGCGTDSTFFSRIDVFKLCVTDGLNRYCHNPIWIKKR</sequence>
<feature type="signal peptide" evidence="1">
    <location>
        <begin position="1"/>
        <end position="22"/>
    </location>
</feature>
<gene>
    <name evidence="2" type="ORF">HNR30_009048</name>
</gene>
<evidence type="ECO:0000313" key="2">
    <source>
        <dbReference type="EMBL" id="MBA2897646.1"/>
    </source>
</evidence>
<protein>
    <submittedName>
        <fullName evidence="2">Uncharacterized protein</fullName>
    </submittedName>
</protein>
<keyword evidence="1" id="KW-0732">Signal</keyword>
<proteinExistence type="predicted"/>
<name>A0A7W0CUM0_9ACTN</name>
<accession>A0A7W0CUM0</accession>
<comment type="caution">
    <text evidence="2">The sequence shown here is derived from an EMBL/GenBank/DDBJ whole genome shotgun (WGS) entry which is preliminary data.</text>
</comment>
<dbReference type="RefSeq" id="WP_181616338.1">
    <property type="nucleotide sequence ID" value="NZ_BAABAM010000014.1"/>
</dbReference>
<keyword evidence="3" id="KW-1185">Reference proteome</keyword>
<organism evidence="2 3">
    <name type="scientific">Nonomuraea soli</name>
    <dbReference type="NCBI Taxonomy" id="1032476"/>
    <lineage>
        <taxon>Bacteria</taxon>
        <taxon>Bacillati</taxon>
        <taxon>Actinomycetota</taxon>
        <taxon>Actinomycetes</taxon>
        <taxon>Streptosporangiales</taxon>
        <taxon>Streptosporangiaceae</taxon>
        <taxon>Nonomuraea</taxon>
    </lineage>
</organism>
<dbReference type="Proteomes" id="UP000530928">
    <property type="component" value="Unassembled WGS sequence"/>
</dbReference>
<feature type="chain" id="PRO_5030891194" evidence="1">
    <location>
        <begin position="23"/>
        <end position="117"/>
    </location>
</feature>
<dbReference type="AlphaFoldDB" id="A0A7W0CUM0"/>
<evidence type="ECO:0000313" key="3">
    <source>
        <dbReference type="Proteomes" id="UP000530928"/>
    </source>
</evidence>
<evidence type="ECO:0000256" key="1">
    <source>
        <dbReference type="SAM" id="SignalP"/>
    </source>
</evidence>